<evidence type="ECO:0000313" key="3">
    <source>
        <dbReference type="EMBL" id="MBP1048044.1"/>
    </source>
</evidence>
<comment type="similarity">
    <text evidence="1">In the N-terminal section; belongs to the LXG family.</text>
</comment>
<accession>A0ABS4CN82</accession>
<evidence type="ECO:0000259" key="2">
    <source>
        <dbReference type="PROSITE" id="PS51756"/>
    </source>
</evidence>
<reference evidence="3 4" key="1">
    <citation type="submission" date="2020-12" db="EMBL/GenBank/DDBJ databases">
        <title>Vagococcus allomyrinae sp. nov. and Enterococcus lavae sp. nov., isolated from the larvae of Allomyrina dichotoma.</title>
        <authorList>
            <person name="Lee S.D."/>
        </authorList>
    </citation>
    <scope>NUCLEOTIDE SEQUENCE [LARGE SCALE GENOMIC DNA]</scope>
    <source>
        <strain evidence="3 4">BWM-S5</strain>
    </source>
</reference>
<dbReference type="PROSITE" id="PS51756">
    <property type="entry name" value="LXG"/>
    <property type="match status" value="1"/>
</dbReference>
<feature type="domain" description="LXG" evidence="2">
    <location>
        <begin position="1"/>
        <end position="225"/>
    </location>
</feature>
<dbReference type="InterPro" id="IPR006829">
    <property type="entry name" value="LXG_dom"/>
</dbReference>
<dbReference type="Pfam" id="PF04740">
    <property type="entry name" value="LXG"/>
    <property type="match status" value="1"/>
</dbReference>
<dbReference type="EMBL" id="JAEDXU010000012">
    <property type="protein sequence ID" value="MBP1048044.1"/>
    <property type="molecule type" value="Genomic_DNA"/>
</dbReference>
<dbReference type="Proteomes" id="UP000673375">
    <property type="component" value="Unassembled WGS sequence"/>
</dbReference>
<gene>
    <name evidence="3" type="ORF">I6N96_17265</name>
</gene>
<dbReference type="RefSeq" id="WP_209558822.1">
    <property type="nucleotide sequence ID" value="NZ_JAEDXU010000012.1"/>
</dbReference>
<organism evidence="3 4">
    <name type="scientific">Enterococcus larvae</name>
    <dbReference type="NCBI Taxonomy" id="2794352"/>
    <lineage>
        <taxon>Bacteria</taxon>
        <taxon>Bacillati</taxon>
        <taxon>Bacillota</taxon>
        <taxon>Bacilli</taxon>
        <taxon>Lactobacillales</taxon>
        <taxon>Enterococcaceae</taxon>
        <taxon>Enterococcus</taxon>
    </lineage>
</organism>
<keyword evidence="4" id="KW-1185">Reference proteome</keyword>
<evidence type="ECO:0000256" key="1">
    <source>
        <dbReference type="ARBA" id="ARBA00034117"/>
    </source>
</evidence>
<evidence type="ECO:0000313" key="4">
    <source>
        <dbReference type="Proteomes" id="UP000673375"/>
    </source>
</evidence>
<protein>
    <recommendedName>
        <fullName evidence="2">LXG domain-containing protein</fullName>
    </recommendedName>
</protein>
<comment type="caution">
    <text evidence="3">The sequence shown here is derived from an EMBL/GenBank/DDBJ whole genome shotgun (WGS) entry which is preliminary data.</text>
</comment>
<name>A0ABS4CN82_9ENTE</name>
<proteinExistence type="inferred from homology"/>
<sequence length="432" mass="48629">MGLKIRVGEITGYLDQINSSLTNKNEGLNQIMQGIQNFTSAPELTGDAWRAAKNYTESAHIPLLRGQVRANDEIMNDNVTFASRIAEKIENEEIDEEALNRIIERLEQQKRATLYRNSLLDNSPSFGTRNVNADDGSNAIITQIYELKQEIQSMYDLDSSCSGLYETADSLLDNVSQGLSALAGTNCFDSATGMYSTDKLKLDWAKNINKEWKENFVLPLDYAKLVQGIKDDKNLSPTEKAEKIAKIYEDYLYSLAKVAFDEYDKTRLNSNASEKQIKSAEAKLAKILQGLDVDIKAIVRKLGDDAIAVSDKHVREFIAMVNTGKPLDLKTRIFHESPDNETLNYSIWSRGWNKENPDYLGNYLFGYYGQGAFMFKNDALKYGAGAAQGFFSDKDIKKWVDNLKNGNYGDNDGDAEMIQEGIADFEKYNKKN</sequence>